<proteinExistence type="predicted"/>
<dbReference type="EMBL" id="GGEC01076574">
    <property type="protein sequence ID" value="MBX57058.1"/>
    <property type="molecule type" value="Transcribed_RNA"/>
</dbReference>
<protein>
    <submittedName>
        <fullName evidence="1">Uncharacterized protein</fullName>
    </submittedName>
</protein>
<name>A0A2P2PQP1_RHIMU</name>
<accession>A0A2P2PQP1</accession>
<dbReference type="AlphaFoldDB" id="A0A2P2PQP1"/>
<organism evidence="1">
    <name type="scientific">Rhizophora mucronata</name>
    <name type="common">Asiatic mangrove</name>
    <dbReference type="NCBI Taxonomy" id="61149"/>
    <lineage>
        <taxon>Eukaryota</taxon>
        <taxon>Viridiplantae</taxon>
        <taxon>Streptophyta</taxon>
        <taxon>Embryophyta</taxon>
        <taxon>Tracheophyta</taxon>
        <taxon>Spermatophyta</taxon>
        <taxon>Magnoliopsida</taxon>
        <taxon>eudicotyledons</taxon>
        <taxon>Gunneridae</taxon>
        <taxon>Pentapetalae</taxon>
        <taxon>rosids</taxon>
        <taxon>fabids</taxon>
        <taxon>Malpighiales</taxon>
        <taxon>Rhizophoraceae</taxon>
        <taxon>Rhizophora</taxon>
    </lineage>
</organism>
<reference evidence="1" key="1">
    <citation type="submission" date="2018-02" db="EMBL/GenBank/DDBJ databases">
        <title>Rhizophora mucronata_Transcriptome.</title>
        <authorList>
            <person name="Meera S.P."/>
            <person name="Sreeshan A."/>
            <person name="Augustine A."/>
        </authorList>
    </citation>
    <scope>NUCLEOTIDE SEQUENCE</scope>
    <source>
        <tissue evidence="1">Leaf</tissue>
    </source>
</reference>
<sequence>MILTKYNNDRIIVYQETWMYRDTVVGK</sequence>
<evidence type="ECO:0000313" key="1">
    <source>
        <dbReference type="EMBL" id="MBX57058.1"/>
    </source>
</evidence>